<keyword evidence="2" id="KW-0963">Cytoplasm</keyword>
<dbReference type="GO" id="GO:0000049">
    <property type="term" value="F:tRNA binding"/>
    <property type="evidence" value="ECO:0007669"/>
    <property type="project" value="UniProtKB-KW"/>
</dbReference>
<feature type="binding site" evidence="2">
    <location>
        <position position="101"/>
    </location>
    <ligand>
        <name>ATP</name>
        <dbReference type="ChEBI" id="CHEBI:30616"/>
    </ligand>
</feature>
<evidence type="ECO:0000256" key="2">
    <source>
        <dbReference type="HAMAP-Rule" id="MF_01539"/>
    </source>
</evidence>
<dbReference type="Gene3D" id="3.40.50.620">
    <property type="entry name" value="HUPs"/>
    <property type="match status" value="1"/>
</dbReference>
<feature type="binding site" evidence="2">
    <location>
        <position position="184"/>
    </location>
    <ligand>
        <name>ATP</name>
        <dbReference type="ChEBI" id="CHEBI:30616"/>
    </ligand>
</feature>
<proteinExistence type="inferred from homology"/>
<comment type="similarity">
    <text evidence="2">Belongs to the TmcAL family.</text>
</comment>
<dbReference type="PANTHER" id="PTHR37825">
    <property type="entry name" value="TRNA(MET) CYTIDINE ACETATE LIGASE"/>
    <property type="match status" value="1"/>
</dbReference>
<dbReference type="GO" id="GO:0005524">
    <property type="term" value="F:ATP binding"/>
    <property type="evidence" value="ECO:0007669"/>
    <property type="project" value="UniProtKB-KW"/>
</dbReference>
<dbReference type="GO" id="GO:0016879">
    <property type="term" value="F:ligase activity, forming carbon-nitrogen bonds"/>
    <property type="evidence" value="ECO:0007669"/>
    <property type="project" value="UniProtKB-UniRule"/>
</dbReference>
<feature type="binding site" evidence="2">
    <location>
        <begin position="7"/>
        <end position="20"/>
    </location>
    <ligand>
        <name>ATP</name>
        <dbReference type="ChEBI" id="CHEBI:30616"/>
    </ligand>
</feature>
<gene>
    <name evidence="2" type="primary">tmcAL</name>
    <name evidence="3" type="ORF">NCTC12020_01944</name>
</gene>
<accession>A0A380NPF6</accession>
<organism evidence="3 4">
    <name type="scientific">Veillonella criceti</name>
    <dbReference type="NCBI Taxonomy" id="103891"/>
    <lineage>
        <taxon>Bacteria</taxon>
        <taxon>Bacillati</taxon>
        <taxon>Bacillota</taxon>
        <taxon>Negativicutes</taxon>
        <taxon>Veillonellales</taxon>
        <taxon>Veillonellaceae</taxon>
        <taxon>Veillonella</taxon>
    </lineage>
</organism>
<evidence type="ECO:0000256" key="1">
    <source>
        <dbReference type="ARBA" id="ARBA00022694"/>
    </source>
</evidence>
<sequence length="403" mass="45614">MKCIGIVAEYNPFHIGHAHQLQQLRKDHPDALIVVAMSGSFVQRGEPAIFNKFIRARWALLNGAHAVIELPTIYATANAERFAAGAIRLLAAMGATAISFGSETTDLPTLTRMAQLSTSPSVQSHCQALLKEGLFYGAALRQAMAIQAPEIEPLLQQPNALLGVEYIRAIQKYHLNIDVYPLQRDGEHHSEILTNTWPSGSALRHYLYANTPQGIIHDIASYIPSSIHTDYATLIKEGDLLDPKRYEDFILYESRCRTQSELQRLCDFNEGLENRWLQASQAATWADARELLKTKRYSYARLNRMASYTLLNITQELQTNAHHQGPTYARLLGFTHEARPWLQAKNFTIPLIQKWAPFVKQAQGLTAQLARLDQKATDIQQLCLFAPQKRRGRTDYTFTPWYI</sequence>
<dbReference type="Proteomes" id="UP000255367">
    <property type="component" value="Unassembled WGS sequence"/>
</dbReference>
<dbReference type="SUPFAM" id="SSF52374">
    <property type="entry name" value="Nucleotidylyl transferase"/>
    <property type="match status" value="1"/>
</dbReference>
<comment type="subcellular location">
    <subcellularLocation>
        <location evidence="2">Cytoplasm</location>
    </subcellularLocation>
</comment>
<dbReference type="RefSeq" id="WP_115311002.1">
    <property type="nucleotide sequence ID" value="NZ_UHIO01000001.1"/>
</dbReference>
<dbReference type="Pfam" id="PF05636">
    <property type="entry name" value="HIGH_NTase1"/>
    <property type="match status" value="1"/>
</dbReference>
<evidence type="ECO:0000313" key="3">
    <source>
        <dbReference type="EMBL" id="SUP44998.1"/>
    </source>
</evidence>
<keyword evidence="2" id="KW-0694">RNA-binding</keyword>
<comment type="function">
    <text evidence="2">Catalyzes the formation of N(4)-acetylcytidine (ac(4)C) at the wobble position of elongator tRNA(Met), using acetate and ATP as substrates. First activates an acetate ion to form acetyladenylate (Ac-AMP) and then transfers the acetyl group to tRNA to form ac(4)C34.</text>
</comment>
<dbReference type="EC" id="6.3.4.-" evidence="2"/>
<name>A0A380NPF6_9FIRM</name>
<dbReference type="EMBL" id="UHIO01000001">
    <property type="protein sequence ID" value="SUP44998.1"/>
    <property type="molecule type" value="Genomic_DNA"/>
</dbReference>
<dbReference type="InterPro" id="IPR008513">
    <property type="entry name" value="tRNA(Met)_cyd_acetate_ligase"/>
</dbReference>
<dbReference type="InterPro" id="IPR014729">
    <property type="entry name" value="Rossmann-like_a/b/a_fold"/>
</dbReference>
<feature type="binding site" evidence="2">
    <location>
        <position position="159"/>
    </location>
    <ligand>
        <name>ATP</name>
        <dbReference type="ChEBI" id="CHEBI:30616"/>
    </ligand>
</feature>
<dbReference type="GO" id="GO:0006400">
    <property type="term" value="P:tRNA modification"/>
    <property type="evidence" value="ECO:0007669"/>
    <property type="project" value="UniProtKB-UniRule"/>
</dbReference>
<protein>
    <recommendedName>
        <fullName evidence="2">tRNA(Met) cytidine acetate ligase</fullName>
        <ecNumber evidence="2">6.3.4.-</ecNumber>
    </recommendedName>
</protein>
<dbReference type="GO" id="GO:0005737">
    <property type="term" value="C:cytoplasm"/>
    <property type="evidence" value="ECO:0007669"/>
    <property type="project" value="UniProtKB-SubCell"/>
</dbReference>
<keyword evidence="4" id="KW-1185">Reference proteome</keyword>
<reference evidence="3 4" key="1">
    <citation type="submission" date="2018-06" db="EMBL/GenBank/DDBJ databases">
        <authorList>
            <consortium name="Pathogen Informatics"/>
            <person name="Doyle S."/>
        </authorList>
    </citation>
    <scope>NUCLEOTIDE SEQUENCE [LARGE SCALE GENOMIC DNA]</scope>
    <source>
        <strain evidence="3 4">NCTC12020</strain>
    </source>
</reference>
<keyword evidence="2" id="KW-0820">tRNA-binding</keyword>
<keyword evidence="2" id="KW-0436">Ligase</keyword>
<dbReference type="AlphaFoldDB" id="A0A380NPF6"/>
<keyword evidence="2" id="KW-0547">Nucleotide-binding</keyword>
<evidence type="ECO:0000313" key="4">
    <source>
        <dbReference type="Proteomes" id="UP000255367"/>
    </source>
</evidence>
<comment type="caution">
    <text evidence="2">Lacks conserved residue(s) required for the propagation of feature annotation.</text>
</comment>
<keyword evidence="2" id="KW-0067">ATP-binding</keyword>
<dbReference type="OrthoDB" id="9769796at2"/>
<comment type="catalytic activity">
    <reaction evidence="2">
        <text>cytidine(34) in elongator tRNA(Met) + acetate + ATP = N(4)-acetylcytidine(34) in elongator tRNA(Met) + AMP + diphosphate</text>
        <dbReference type="Rhea" id="RHEA:58144"/>
        <dbReference type="Rhea" id="RHEA-COMP:10693"/>
        <dbReference type="Rhea" id="RHEA-COMP:10694"/>
        <dbReference type="ChEBI" id="CHEBI:30089"/>
        <dbReference type="ChEBI" id="CHEBI:30616"/>
        <dbReference type="ChEBI" id="CHEBI:33019"/>
        <dbReference type="ChEBI" id="CHEBI:74900"/>
        <dbReference type="ChEBI" id="CHEBI:82748"/>
        <dbReference type="ChEBI" id="CHEBI:456215"/>
    </reaction>
</comment>
<keyword evidence="1 2" id="KW-0819">tRNA processing</keyword>
<dbReference type="HAMAP" id="MF_01539">
    <property type="entry name" value="TmcAL"/>
    <property type="match status" value="1"/>
</dbReference>
<dbReference type="PANTHER" id="PTHR37825:SF1">
    <property type="entry name" value="TRNA(MET) CYTIDINE ACETATE LIGASE"/>
    <property type="match status" value="1"/>
</dbReference>